<proteinExistence type="predicted"/>
<feature type="compositionally biased region" description="Polar residues" evidence="1">
    <location>
        <begin position="19"/>
        <end position="33"/>
    </location>
</feature>
<dbReference type="GeneID" id="91098277"/>
<evidence type="ECO:0000313" key="2">
    <source>
        <dbReference type="EMBL" id="WWC92650.1"/>
    </source>
</evidence>
<organism evidence="2 3">
    <name type="scientific">Kwoniella dendrophila CBS 6074</name>
    <dbReference type="NCBI Taxonomy" id="1295534"/>
    <lineage>
        <taxon>Eukaryota</taxon>
        <taxon>Fungi</taxon>
        <taxon>Dikarya</taxon>
        <taxon>Basidiomycota</taxon>
        <taxon>Agaricomycotina</taxon>
        <taxon>Tremellomycetes</taxon>
        <taxon>Tremellales</taxon>
        <taxon>Cryptococcaceae</taxon>
        <taxon>Kwoniella</taxon>
    </lineage>
</organism>
<dbReference type="EMBL" id="CP144108">
    <property type="protein sequence ID" value="WWC92650.1"/>
    <property type="molecule type" value="Genomic_DNA"/>
</dbReference>
<name>A0AAX4K4X3_9TREE</name>
<reference evidence="2 3" key="1">
    <citation type="submission" date="2024-01" db="EMBL/GenBank/DDBJ databases">
        <title>Comparative genomics of Cryptococcus and Kwoniella reveals pathogenesis evolution and contrasting modes of karyotype evolution via chromosome fusion or intercentromeric recombination.</title>
        <authorList>
            <person name="Coelho M.A."/>
            <person name="David-Palma M."/>
            <person name="Shea T."/>
            <person name="Bowers K."/>
            <person name="McGinley-Smith S."/>
            <person name="Mohammad A.W."/>
            <person name="Gnirke A."/>
            <person name="Yurkov A.M."/>
            <person name="Nowrousian M."/>
            <person name="Sun S."/>
            <person name="Cuomo C.A."/>
            <person name="Heitman J."/>
        </authorList>
    </citation>
    <scope>NUCLEOTIDE SEQUENCE [LARGE SCALE GENOMIC DNA]</scope>
    <source>
        <strain evidence="2 3">CBS 6074</strain>
    </source>
</reference>
<accession>A0AAX4K4X3</accession>
<dbReference type="AlphaFoldDB" id="A0AAX4K4X3"/>
<evidence type="ECO:0000256" key="1">
    <source>
        <dbReference type="SAM" id="MobiDB-lite"/>
    </source>
</evidence>
<feature type="region of interest" description="Disordered" evidence="1">
    <location>
        <begin position="1"/>
        <end position="40"/>
    </location>
</feature>
<sequence length="171" mass="19073">MSSADSQQEKENAPGVLTNFPNINSNDDNSEAGNKTRPLVETDQAEIMVIPASSSSPSLAGQEETGVNQSLGQAGLESSDINSSYHNLTRKLVKLKGFLVDQTSRINMQHQINERMFVTKDDYRCGVFDVYGIGNSDHDLQLKDDFLRRVSRLNLTMNAWNYGQTMRVRTV</sequence>
<protein>
    <submittedName>
        <fullName evidence="2">Uncharacterized protein</fullName>
    </submittedName>
</protein>
<gene>
    <name evidence="2" type="ORF">L201_007609</name>
</gene>
<dbReference type="RefSeq" id="XP_066079412.1">
    <property type="nucleotide sequence ID" value="XM_066223315.1"/>
</dbReference>
<evidence type="ECO:0000313" key="3">
    <source>
        <dbReference type="Proteomes" id="UP001355207"/>
    </source>
</evidence>
<dbReference type="Proteomes" id="UP001355207">
    <property type="component" value="Chromosome 11"/>
</dbReference>
<keyword evidence="3" id="KW-1185">Reference proteome</keyword>